<protein>
    <submittedName>
        <fullName evidence="3">DMT family transporter</fullName>
    </submittedName>
</protein>
<name>A0AAW7Y139_9GAMM</name>
<gene>
    <name evidence="3" type="ORF">Q4568_04535</name>
</gene>
<dbReference type="GO" id="GO:0016020">
    <property type="term" value="C:membrane"/>
    <property type="evidence" value="ECO:0007669"/>
    <property type="project" value="InterPro"/>
</dbReference>
<evidence type="ECO:0000259" key="2">
    <source>
        <dbReference type="Pfam" id="PF00892"/>
    </source>
</evidence>
<sequence>MSNKSVGYAMLLLIVGNLIAVFSDALIKTLGDGVAVFQFVFFRQLTAVIILLPFCVKSSLPELTSGFKWHALRAHIWLFGAVFMVFAINSMPLATANAIFYAAPLIMLPLAFVFFREKLSKQSVLTGVIGFIGVLVVIRPTHIDWAAISALVVALTLAGNNLLIRKLPTHQTVAQTLLLTNLVGMPASFGLALWEGEAWNWAPLLTAAGSSFFILIYAATCVVAYRSVESNKIASAEYSGLLGAVLVGIVWFGEMPEIEMLIGAALIILPLLLLAKVEQKQKRARKKEAQTVIEMSLESDFSLATDPTVDR</sequence>
<feature type="transmembrane region" description="Helical" evidence="1">
    <location>
        <begin position="236"/>
        <end position="252"/>
    </location>
</feature>
<feature type="transmembrane region" description="Helical" evidence="1">
    <location>
        <begin position="98"/>
        <end position="115"/>
    </location>
</feature>
<evidence type="ECO:0000256" key="1">
    <source>
        <dbReference type="SAM" id="Phobius"/>
    </source>
</evidence>
<keyword evidence="1" id="KW-1133">Transmembrane helix</keyword>
<dbReference type="InterPro" id="IPR000620">
    <property type="entry name" value="EamA_dom"/>
</dbReference>
<keyword evidence="1" id="KW-0472">Membrane</keyword>
<feature type="transmembrane region" description="Helical" evidence="1">
    <location>
        <begin position="145"/>
        <end position="164"/>
    </location>
</feature>
<evidence type="ECO:0000313" key="3">
    <source>
        <dbReference type="EMBL" id="MDO6541785.1"/>
    </source>
</evidence>
<reference evidence="3" key="1">
    <citation type="submission" date="2023-07" db="EMBL/GenBank/DDBJ databases">
        <title>Genome content predicts the carbon catabolic preferences of heterotrophic bacteria.</title>
        <authorList>
            <person name="Gralka M."/>
        </authorList>
    </citation>
    <scope>NUCLEOTIDE SEQUENCE</scope>
    <source>
        <strain evidence="3">G2M05</strain>
    </source>
</reference>
<feature type="domain" description="EamA" evidence="2">
    <location>
        <begin position="9"/>
        <end position="138"/>
    </location>
</feature>
<feature type="transmembrane region" description="Helical" evidence="1">
    <location>
        <begin position="200"/>
        <end position="224"/>
    </location>
</feature>
<dbReference type="InterPro" id="IPR037185">
    <property type="entry name" value="EmrE-like"/>
</dbReference>
<feature type="transmembrane region" description="Helical" evidence="1">
    <location>
        <begin position="33"/>
        <end position="54"/>
    </location>
</feature>
<dbReference type="PANTHER" id="PTHR22911:SF103">
    <property type="entry name" value="BLR2811 PROTEIN"/>
    <property type="match status" value="1"/>
</dbReference>
<comment type="caution">
    <text evidence="3">The sequence shown here is derived from an EMBL/GenBank/DDBJ whole genome shotgun (WGS) entry which is preliminary data.</text>
</comment>
<feature type="transmembrane region" description="Helical" evidence="1">
    <location>
        <begin position="122"/>
        <end position="139"/>
    </location>
</feature>
<organism evidence="3 4">
    <name type="scientific">Photobacterium sanguinicancri</name>
    <dbReference type="NCBI Taxonomy" id="875932"/>
    <lineage>
        <taxon>Bacteria</taxon>
        <taxon>Pseudomonadati</taxon>
        <taxon>Pseudomonadota</taxon>
        <taxon>Gammaproteobacteria</taxon>
        <taxon>Vibrionales</taxon>
        <taxon>Vibrionaceae</taxon>
        <taxon>Photobacterium</taxon>
    </lineage>
</organism>
<feature type="transmembrane region" description="Helical" evidence="1">
    <location>
        <begin position="176"/>
        <end position="194"/>
    </location>
</feature>
<dbReference type="RefSeq" id="WP_303498514.1">
    <property type="nucleotide sequence ID" value="NZ_JAUOPU010000003.1"/>
</dbReference>
<proteinExistence type="predicted"/>
<dbReference type="AlphaFoldDB" id="A0AAW7Y139"/>
<dbReference type="PANTHER" id="PTHR22911">
    <property type="entry name" value="ACYL-MALONYL CONDENSING ENZYME-RELATED"/>
    <property type="match status" value="1"/>
</dbReference>
<dbReference type="Proteomes" id="UP001170624">
    <property type="component" value="Unassembled WGS sequence"/>
</dbReference>
<feature type="transmembrane region" description="Helical" evidence="1">
    <location>
        <begin position="7"/>
        <end position="27"/>
    </location>
</feature>
<feature type="transmembrane region" description="Helical" evidence="1">
    <location>
        <begin position="258"/>
        <end position="277"/>
    </location>
</feature>
<feature type="transmembrane region" description="Helical" evidence="1">
    <location>
        <begin position="74"/>
        <end position="92"/>
    </location>
</feature>
<dbReference type="EMBL" id="JAUOPU010000003">
    <property type="protein sequence ID" value="MDO6541785.1"/>
    <property type="molecule type" value="Genomic_DNA"/>
</dbReference>
<dbReference type="Pfam" id="PF00892">
    <property type="entry name" value="EamA"/>
    <property type="match status" value="1"/>
</dbReference>
<evidence type="ECO:0000313" key="4">
    <source>
        <dbReference type="Proteomes" id="UP001170624"/>
    </source>
</evidence>
<keyword evidence="1" id="KW-0812">Transmembrane</keyword>
<accession>A0AAW7Y139</accession>
<dbReference type="SUPFAM" id="SSF103481">
    <property type="entry name" value="Multidrug resistance efflux transporter EmrE"/>
    <property type="match status" value="2"/>
</dbReference>